<keyword evidence="3" id="KW-1185">Reference proteome</keyword>
<dbReference type="AlphaFoldDB" id="A0A8H8DIH0"/>
<feature type="chain" id="PRO_5034834128" description="Secreted protein" evidence="1">
    <location>
        <begin position="33"/>
        <end position="66"/>
    </location>
</feature>
<accession>A0A8H8DIH0</accession>
<evidence type="ECO:0000256" key="1">
    <source>
        <dbReference type="SAM" id="SignalP"/>
    </source>
</evidence>
<dbReference type="Proteomes" id="UP000673691">
    <property type="component" value="Unassembled WGS sequence"/>
</dbReference>
<reference evidence="2 3" key="1">
    <citation type="journal article" name="Sci. Rep.">
        <title>Genome-scale phylogenetic analyses confirm Olpidium as the closest living zoosporic fungus to the non-flagellated, terrestrial fungi.</title>
        <authorList>
            <person name="Chang Y."/>
            <person name="Rochon D."/>
            <person name="Sekimoto S."/>
            <person name="Wang Y."/>
            <person name="Chovatia M."/>
            <person name="Sandor L."/>
            <person name="Salamov A."/>
            <person name="Grigoriev I.V."/>
            <person name="Stajich J.E."/>
            <person name="Spatafora J.W."/>
        </authorList>
    </citation>
    <scope>NUCLEOTIDE SEQUENCE [LARGE SCALE GENOMIC DNA]</scope>
    <source>
        <strain evidence="2">S191</strain>
    </source>
</reference>
<evidence type="ECO:0000313" key="3">
    <source>
        <dbReference type="Proteomes" id="UP000673691"/>
    </source>
</evidence>
<gene>
    <name evidence="2" type="ORF">BJ554DRAFT_106</name>
</gene>
<evidence type="ECO:0008006" key="4">
    <source>
        <dbReference type="Google" id="ProtNLM"/>
    </source>
</evidence>
<keyword evidence="1" id="KW-0732">Signal</keyword>
<proteinExistence type="predicted"/>
<feature type="signal peptide" evidence="1">
    <location>
        <begin position="1"/>
        <end position="32"/>
    </location>
</feature>
<comment type="caution">
    <text evidence="2">The sequence shown here is derived from an EMBL/GenBank/DDBJ whole genome shotgun (WGS) entry which is preliminary data.</text>
</comment>
<dbReference type="EMBL" id="JAEFCI010006770">
    <property type="protein sequence ID" value="KAG5459486.1"/>
    <property type="molecule type" value="Genomic_DNA"/>
</dbReference>
<organism evidence="2 3">
    <name type="scientific">Olpidium bornovanus</name>
    <dbReference type="NCBI Taxonomy" id="278681"/>
    <lineage>
        <taxon>Eukaryota</taxon>
        <taxon>Fungi</taxon>
        <taxon>Fungi incertae sedis</taxon>
        <taxon>Olpidiomycota</taxon>
        <taxon>Olpidiomycotina</taxon>
        <taxon>Olpidiomycetes</taxon>
        <taxon>Olpidiales</taxon>
        <taxon>Olpidiaceae</taxon>
        <taxon>Olpidium</taxon>
    </lineage>
</organism>
<sequence length="66" mass="7368">MASRPSHRRPSMAGRFMSGRLLFSICLLCIEQLPSRLRPAQVFIDQRKLLSPSISSRPASTLFPPG</sequence>
<name>A0A8H8DIH0_9FUNG</name>
<evidence type="ECO:0000313" key="2">
    <source>
        <dbReference type="EMBL" id="KAG5459486.1"/>
    </source>
</evidence>
<protein>
    <recommendedName>
        <fullName evidence="4">Secreted protein</fullName>
    </recommendedName>
</protein>